<evidence type="ECO:0000313" key="3">
    <source>
        <dbReference type="Proteomes" id="UP001056436"/>
    </source>
</evidence>
<organism evidence="2 3">
    <name type="scientific">Colletotrichum abscissum</name>
    <dbReference type="NCBI Taxonomy" id="1671311"/>
    <lineage>
        <taxon>Eukaryota</taxon>
        <taxon>Fungi</taxon>
        <taxon>Dikarya</taxon>
        <taxon>Ascomycota</taxon>
        <taxon>Pezizomycotina</taxon>
        <taxon>Sordariomycetes</taxon>
        <taxon>Hypocreomycetidae</taxon>
        <taxon>Glomerellales</taxon>
        <taxon>Glomerellaceae</taxon>
        <taxon>Colletotrichum</taxon>
        <taxon>Colletotrichum acutatum species complex</taxon>
    </lineage>
</organism>
<protein>
    <submittedName>
        <fullName evidence="2">Uncharacterized protein</fullName>
    </submittedName>
</protein>
<gene>
    <name evidence="2" type="ORF">CABS02_13235</name>
</gene>
<dbReference type="EMBL" id="SDAQ01000145">
    <property type="protein sequence ID" value="KAI3534404.1"/>
    <property type="molecule type" value="Genomic_DNA"/>
</dbReference>
<dbReference type="Proteomes" id="UP001056436">
    <property type="component" value="Unassembled WGS sequence"/>
</dbReference>
<evidence type="ECO:0000256" key="1">
    <source>
        <dbReference type="SAM" id="MobiDB-lite"/>
    </source>
</evidence>
<reference evidence="2" key="1">
    <citation type="submission" date="2019-01" db="EMBL/GenBank/DDBJ databases">
        <title>Colletotrichum abscissum LGMF1257.</title>
        <authorList>
            <person name="Baroncelli R."/>
        </authorList>
    </citation>
    <scope>NUCLEOTIDE SEQUENCE</scope>
    <source>
        <strain evidence="2">Ca142</strain>
    </source>
</reference>
<proteinExistence type="predicted"/>
<dbReference type="OrthoDB" id="4809754at2759"/>
<keyword evidence="3" id="KW-1185">Reference proteome</keyword>
<feature type="region of interest" description="Disordered" evidence="1">
    <location>
        <begin position="286"/>
        <end position="307"/>
    </location>
</feature>
<evidence type="ECO:0000313" key="2">
    <source>
        <dbReference type="EMBL" id="KAI3534404.1"/>
    </source>
</evidence>
<sequence length="316" mass="35632">MDSPSVLLYRTAKLMIHRTDNIILSTEGKELLYVTPDGFIGGTGLIASYLMQQDMMDERLEIIHHSAKPICNHAWHFQTRVGSFQVTFTSQWQEFAQLRKYVSREGPRYVATTSFPRTPGEVIVQILPSRRMIGRATQTWFSHRDSPILCSIDIGIQEHDRIVVFQPQNRRLAPVISQALPVATTASDESAAQTNLVSVTKYDHEAVMSTEEGPWMKMEEDRVLEITPPLTTADGDSYEAYIVTSNRIIDNADSSTEAIEQCRVHPLGARTQQDPQRHVQNIIPATSGLHTSVGHPQGSPRREDAEDDRCIVVRPW</sequence>
<accession>A0A9P9X3A2</accession>
<name>A0A9P9X3A2_9PEZI</name>
<comment type="caution">
    <text evidence="2">The sequence shown here is derived from an EMBL/GenBank/DDBJ whole genome shotgun (WGS) entry which is preliminary data.</text>
</comment>
<dbReference type="AlphaFoldDB" id="A0A9P9X3A2"/>